<keyword evidence="2" id="KW-1185">Reference proteome</keyword>
<dbReference type="AlphaFoldDB" id="A0A3M2HKT8"/>
<evidence type="ECO:0008006" key="3">
    <source>
        <dbReference type="Google" id="ProtNLM"/>
    </source>
</evidence>
<name>A0A3M2HKT8_9GAMM</name>
<dbReference type="Pfam" id="PF05742">
    <property type="entry name" value="TANGO2"/>
    <property type="match status" value="1"/>
</dbReference>
<dbReference type="Proteomes" id="UP000269774">
    <property type="component" value="Unassembled WGS sequence"/>
</dbReference>
<accession>A0A3M2HKT8</accession>
<evidence type="ECO:0000313" key="2">
    <source>
        <dbReference type="Proteomes" id="UP000269774"/>
    </source>
</evidence>
<gene>
    <name evidence="1" type="ORF">EA797_16835</name>
</gene>
<dbReference type="InterPro" id="IPR008551">
    <property type="entry name" value="TANGO2"/>
</dbReference>
<proteinExistence type="predicted"/>
<dbReference type="EMBL" id="RFFM01000004">
    <property type="protein sequence ID" value="RMH88975.1"/>
    <property type="molecule type" value="Genomic_DNA"/>
</dbReference>
<protein>
    <recommendedName>
        <fullName evidence="3">NRDE family protein</fullName>
    </recommendedName>
</protein>
<sequence>MCLIVFAWHPDHALPLIVAANRDEFYVRPTLPLGHWQDAPGIVAGRDLQAGGTWMGVSTSKRFAALTNIRAPGAAAGSRSRGELPERYLRGQLTPEAYLNELAGHLEHYAGFNLLVGDEHELWYLNSNAAVAEQLRPGLYGLSNAALDSPWPKLLRARAALQSHIEAPETVDLMQMLNDPELAADADLPSTGVPYEWEKRLSSIFITSADYGTRASTVLIRRADGSLDITERSFGATGALGDSNISLPPADSIE</sequence>
<comment type="caution">
    <text evidence="1">The sequence shown here is derived from an EMBL/GenBank/DDBJ whole genome shotgun (WGS) entry which is preliminary data.</text>
</comment>
<dbReference type="PANTHER" id="PTHR17985">
    <property type="entry name" value="SER/THR-RICH PROTEIN T10 IN DGCR REGION"/>
    <property type="match status" value="1"/>
</dbReference>
<dbReference type="RefSeq" id="WP_122167404.1">
    <property type="nucleotide sequence ID" value="NZ_JAMOIB010000006.1"/>
</dbReference>
<dbReference type="OrthoDB" id="4380123at2"/>
<organism evidence="1 2">
    <name type="scientific">Stutzerimonas zhaodongensis</name>
    <dbReference type="NCBI Taxonomy" id="1176257"/>
    <lineage>
        <taxon>Bacteria</taxon>
        <taxon>Pseudomonadati</taxon>
        <taxon>Pseudomonadota</taxon>
        <taxon>Gammaproteobacteria</taxon>
        <taxon>Pseudomonadales</taxon>
        <taxon>Pseudomonadaceae</taxon>
        <taxon>Stutzerimonas</taxon>
    </lineage>
</organism>
<dbReference type="PANTHER" id="PTHR17985:SF8">
    <property type="entry name" value="TRANSPORT AND GOLGI ORGANIZATION PROTEIN 2 HOMOLOG"/>
    <property type="match status" value="1"/>
</dbReference>
<reference evidence="1 2" key="1">
    <citation type="submission" date="2018-10" db="EMBL/GenBank/DDBJ databases">
        <title>Pseudomonas zhaodongensis NEAU-ST5-21(T) genome.</title>
        <authorList>
            <person name="Peng J."/>
            <person name="Liu Z.-P."/>
        </authorList>
    </citation>
    <scope>NUCLEOTIDE SEQUENCE [LARGE SCALE GENOMIC DNA]</scope>
    <source>
        <strain evidence="1 2">NEAU-ST5-21</strain>
    </source>
</reference>
<evidence type="ECO:0000313" key="1">
    <source>
        <dbReference type="EMBL" id="RMH88975.1"/>
    </source>
</evidence>